<dbReference type="PANTHER" id="PTHR37984">
    <property type="entry name" value="PROTEIN CBG26694"/>
    <property type="match status" value="1"/>
</dbReference>
<dbReference type="AlphaFoldDB" id="A0A9Q3PCC1"/>
<dbReference type="OrthoDB" id="420169at2759"/>
<evidence type="ECO:0000256" key="5">
    <source>
        <dbReference type="ARBA" id="ARBA00022801"/>
    </source>
</evidence>
<reference evidence="8" key="1">
    <citation type="submission" date="2021-03" db="EMBL/GenBank/DDBJ databases">
        <title>Draft genome sequence of rust myrtle Austropuccinia psidii MF-1, a brazilian biotype.</title>
        <authorList>
            <person name="Quecine M.C."/>
            <person name="Pachon D.M.R."/>
            <person name="Bonatelli M.L."/>
            <person name="Correr F.H."/>
            <person name="Franceschini L.M."/>
            <person name="Leite T.F."/>
            <person name="Margarido G.R.A."/>
            <person name="Almeida C.A."/>
            <person name="Ferrarezi J.A."/>
            <person name="Labate C.A."/>
        </authorList>
    </citation>
    <scope>NUCLEOTIDE SEQUENCE</scope>
    <source>
        <strain evidence="8">MF-1</strain>
    </source>
</reference>
<sequence length="185" mass="21428">MFIKNLSQIASPIRRLTRDNEEWKWNTKCDEAFEKLRKIAGEEITLKKLDYEKGAGKIKLAVDSSYIDLGAVITQEDKEGKDRPVLYESITFSRLESKYSQPQLELCGVTKLLKKIQKVLGEQNFQLQVDAKALIEMINSPCLLNAPMTRWVEFIQLFPFDLAHKPGKTFTIPDWLLRRPHSEDE</sequence>
<evidence type="ECO:0000313" key="9">
    <source>
        <dbReference type="Proteomes" id="UP000765509"/>
    </source>
</evidence>
<keyword evidence="3" id="KW-0540">Nuclease</keyword>
<dbReference type="Pfam" id="PF17917">
    <property type="entry name" value="RT_RNaseH"/>
    <property type="match status" value="1"/>
</dbReference>
<dbReference type="InterPro" id="IPR050951">
    <property type="entry name" value="Retrovirus_Pol_polyprotein"/>
</dbReference>
<keyword evidence="9" id="KW-1185">Reference proteome</keyword>
<keyword evidence="5" id="KW-0378">Hydrolase</keyword>
<dbReference type="Gene3D" id="3.30.70.270">
    <property type="match status" value="1"/>
</dbReference>
<dbReference type="GO" id="GO:0004519">
    <property type="term" value="F:endonuclease activity"/>
    <property type="evidence" value="ECO:0007669"/>
    <property type="project" value="UniProtKB-KW"/>
</dbReference>
<dbReference type="EMBL" id="AVOT02062607">
    <property type="protein sequence ID" value="MBW0555562.1"/>
    <property type="molecule type" value="Genomic_DNA"/>
</dbReference>
<keyword evidence="4" id="KW-0255">Endonuclease</keyword>
<organism evidence="8 9">
    <name type="scientific">Austropuccinia psidii MF-1</name>
    <dbReference type="NCBI Taxonomy" id="1389203"/>
    <lineage>
        <taxon>Eukaryota</taxon>
        <taxon>Fungi</taxon>
        <taxon>Dikarya</taxon>
        <taxon>Basidiomycota</taxon>
        <taxon>Pucciniomycotina</taxon>
        <taxon>Pucciniomycetes</taxon>
        <taxon>Pucciniales</taxon>
        <taxon>Sphaerophragmiaceae</taxon>
        <taxon>Austropuccinia</taxon>
    </lineage>
</organism>
<keyword evidence="1" id="KW-0808">Transferase</keyword>
<dbReference type="GO" id="GO:0016787">
    <property type="term" value="F:hydrolase activity"/>
    <property type="evidence" value="ECO:0007669"/>
    <property type="project" value="UniProtKB-KW"/>
</dbReference>
<gene>
    <name evidence="8" type="ORF">O181_095277</name>
</gene>
<evidence type="ECO:0000256" key="4">
    <source>
        <dbReference type="ARBA" id="ARBA00022759"/>
    </source>
</evidence>
<protein>
    <recommendedName>
        <fullName evidence="7">Reverse transcriptase RNase H-like domain-containing protein</fullName>
    </recommendedName>
</protein>
<evidence type="ECO:0000256" key="3">
    <source>
        <dbReference type="ARBA" id="ARBA00022722"/>
    </source>
</evidence>
<feature type="domain" description="Reverse transcriptase RNase H-like" evidence="7">
    <location>
        <begin position="57"/>
        <end position="157"/>
    </location>
</feature>
<comment type="caution">
    <text evidence="8">The sequence shown here is derived from an EMBL/GenBank/DDBJ whole genome shotgun (WGS) entry which is preliminary data.</text>
</comment>
<dbReference type="SUPFAM" id="SSF56672">
    <property type="entry name" value="DNA/RNA polymerases"/>
    <property type="match status" value="1"/>
</dbReference>
<name>A0A9Q3PCC1_9BASI</name>
<accession>A0A9Q3PCC1</accession>
<keyword evidence="6" id="KW-0695">RNA-directed DNA polymerase</keyword>
<keyword evidence="2" id="KW-0548">Nucleotidyltransferase</keyword>
<evidence type="ECO:0000256" key="6">
    <source>
        <dbReference type="ARBA" id="ARBA00022918"/>
    </source>
</evidence>
<evidence type="ECO:0000256" key="2">
    <source>
        <dbReference type="ARBA" id="ARBA00022695"/>
    </source>
</evidence>
<evidence type="ECO:0000259" key="7">
    <source>
        <dbReference type="Pfam" id="PF17917"/>
    </source>
</evidence>
<dbReference type="PANTHER" id="PTHR37984:SF5">
    <property type="entry name" value="PROTEIN NYNRIN-LIKE"/>
    <property type="match status" value="1"/>
</dbReference>
<evidence type="ECO:0000313" key="8">
    <source>
        <dbReference type="EMBL" id="MBW0555562.1"/>
    </source>
</evidence>
<dbReference type="GO" id="GO:0003964">
    <property type="term" value="F:RNA-directed DNA polymerase activity"/>
    <property type="evidence" value="ECO:0007669"/>
    <property type="project" value="UniProtKB-KW"/>
</dbReference>
<evidence type="ECO:0000256" key="1">
    <source>
        <dbReference type="ARBA" id="ARBA00022679"/>
    </source>
</evidence>
<dbReference type="InterPro" id="IPR043128">
    <property type="entry name" value="Rev_trsase/Diguanyl_cyclase"/>
</dbReference>
<dbReference type="Proteomes" id="UP000765509">
    <property type="component" value="Unassembled WGS sequence"/>
</dbReference>
<dbReference type="InterPro" id="IPR043502">
    <property type="entry name" value="DNA/RNA_pol_sf"/>
</dbReference>
<dbReference type="InterPro" id="IPR041373">
    <property type="entry name" value="RT_RNaseH"/>
</dbReference>
<proteinExistence type="predicted"/>